<feature type="transmembrane region" description="Helical" evidence="9">
    <location>
        <begin position="620"/>
        <end position="640"/>
    </location>
</feature>
<dbReference type="PROSITE" id="PS00018">
    <property type="entry name" value="EF_HAND_1"/>
    <property type="match status" value="4"/>
</dbReference>
<evidence type="ECO:0000256" key="9">
    <source>
        <dbReference type="SAM" id="Phobius"/>
    </source>
</evidence>
<keyword evidence="13" id="KW-1185">Reference proteome</keyword>
<evidence type="ECO:0000256" key="1">
    <source>
        <dbReference type="ARBA" id="ARBA00004127"/>
    </source>
</evidence>
<evidence type="ECO:0000256" key="2">
    <source>
        <dbReference type="ARBA" id="ARBA00022448"/>
    </source>
</evidence>
<comment type="subcellular location">
    <subcellularLocation>
        <location evidence="1">Endomembrane system</location>
        <topology evidence="1">Multi-pass membrane protein</topology>
    </subcellularLocation>
</comment>
<feature type="transmembrane region" description="Helical" evidence="9">
    <location>
        <begin position="252"/>
        <end position="271"/>
    </location>
</feature>
<keyword evidence="10" id="KW-0732">Signal</keyword>
<feature type="transmembrane region" description="Helical" evidence="9">
    <location>
        <begin position="579"/>
        <end position="599"/>
    </location>
</feature>
<dbReference type="InterPro" id="IPR044880">
    <property type="entry name" value="NCX_ion-bd_dom_sf"/>
</dbReference>
<dbReference type="InterPro" id="IPR004837">
    <property type="entry name" value="NaCa_Exmemb"/>
</dbReference>
<feature type="transmembrane region" description="Helical" evidence="9">
    <location>
        <begin position="548"/>
        <end position="567"/>
    </location>
</feature>
<evidence type="ECO:0000256" key="8">
    <source>
        <dbReference type="ARBA" id="ARBA00023136"/>
    </source>
</evidence>
<feature type="transmembrane region" description="Helical" evidence="9">
    <location>
        <begin position="226"/>
        <end position="246"/>
    </location>
</feature>
<keyword evidence="7" id="KW-0406">Ion transport</keyword>
<dbReference type="InterPro" id="IPR002048">
    <property type="entry name" value="EF_hand_dom"/>
</dbReference>
<dbReference type="GO" id="GO:0015369">
    <property type="term" value="F:calcium:proton antiporter activity"/>
    <property type="evidence" value="ECO:0007669"/>
    <property type="project" value="TreeGrafter"/>
</dbReference>
<dbReference type="SMART" id="SM00054">
    <property type="entry name" value="EFh"/>
    <property type="match status" value="4"/>
</dbReference>
<dbReference type="SUPFAM" id="SSF47473">
    <property type="entry name" value="EF-hand"/>
    <property type="match status" value="1"/>
</dbReference>
<feature type="transmembrane region" description="Helical" evidence="9">
    <location>
        <begin position="646"/>
        <end position="665"/>
    </location>
</feature>
<dbReference type="InterPro" id="IPR011992">
    <property type="entry name" value="EF-hand-dom_pair"/>
</dbReference>
<dbReference type="Proteomes" id="UP001177140">
    <property type="component" value="Unassembled WGS sequence"/>
</dbReference>
<dbReference type="GO" id="GO:0005774">
    <property type="term" value="C:vacuolar membrane"/>
    <property type="evidence" value="ECO:0007669"/>
    <property type="project" value="UniProtKB-ARBA"/>
</dbReference>
<protein>
    <recommendedName>
        <fullName evidence="11">EF-hand domain-containing protein</fullName>
    </recommendedName>
</protein>
<sequence>MSKSTFLVFVCFFILHCAVECRGRSLLQYDDLVSDGMNSYHDTMYIKQVETTNTTLGVVTHSAGKSCEHMYGFLPCSNNLPGYLFQIVVYEYLLFLGERYVTKGSELVFQLVPGIFGDSVFELLGAFPESMMIVVAGLANSKEIAEEKVLTGVGLLAGSTVLLLTLVWGTCIIVGNNEILSDDSLSNLNGKSKGQAAKRSLFSKFRSYIFGYGVTTDKETSYTSRIMMISVVPFILIQIPELIVKLSVVRNVITVVTLFVSIALLLLYFLYQVFQPWIQDRRLEYVKLEYIMTSFLKHVEKKAAGKLLAEDGTPNLGIIEELFKKVDADGSDNICPSEFKELIHEIKGDVENIDEDDIIEQVTREFDADGNHMISKDEFVEGFAKWVVKTKDLYQEVRSRYNKLSSTFWARRLEDSKLLMQGILRHFENDENFVGVTPDVSFFTRMFDRFDIDGDNLISHQELLTSIEGINFGSIEFNMDDAVKELMNELDTNGDQMIDKEEFVSAFTKFIDETNHPKTPVHVEAPKKKVKEAEEGAIENKAKAACKAALLLVLGISLLSLLAEPLVEVVREFSDSANIPSFFVSFVLLPVAANARRVVTAISSASQKNPRTTSLTISELYGSVFMNNVLGLIALLSIVYARDMEWNFSSEVLIILVTCLIMGLLSSFRTKFPIWISLIAFLLYPFSLLMVYILNSVLKWH</sequence>
<feature type="transmembrane region" description="Helical" evidence="9">
    <location>
        <begin position="672"/>
        <end position="694"/>
    </location>
</feature>
<feature type="signal peptide" evidence="10">
    <location>
        <begin position="1"/>
        <end position="23"/>
    </location>
</feature>
<dbReference type="PROSITE" id="PS50222">
    <property type="entry name" value="EF_HAND_2"/>
    <property type="match status" value="4"/>
</dbReference>
<dbReference type="GO" id="GO:0005509">
    <property type="term" value="F:calcium ion binding"/>
    <property type="evidence" value="ECO:0007669"/>
    <property type="project" value="InterPro"/>
</dbReference>
<evidence type="ECO:0000256" key="3">
    <source>
        <dbReference type="ARBA" id="ARBA00022449"/>
    </source>
</evidence>
<evidence type="ECO:0000256" key="5">
    <source>
        <dbReference type="ARBA" id="ARBA00022837"/>
    </source>
</evidence>
<dbReference type="PANTHER" id="PTHR31503:SF79">
    <property type="entry name" value="CALCIUM-BINDING EF-HAND PROTEIN"/>
    <property type="match status" value="1"/>
</dbReference>
<name>A0AA42AU34_PAPNU</name>
<dbReference type="Pfam" id="PF13499">
    <property type="entry name" value="EF-hand_7"/>
    <property type="match status" value="2"/>
</dbReference>
<feature type="domain" description="EF-hand" evidence="11">
    <location>
        <begin position="354"/>
        <end position="389"/>
    </location>
</feature>
<evidence type="ECO:0000313" key="12">
    <source>
        <dbReference type="EMBL" id="MCL7041487.1"/>
    </source>
</evidence>
<dbReference type="CDD" id="cd00051">
    <property type="entry name" value="EFh"/>
    <property type="match status" value="2"/>
</dbReference>
<dbReference type="InterPro" id="IPR018247">
    <property type="entry name" value="EF_Hand_1_Ca_BS"/>
</dbReference>
<comment type="caution">
    <text evidence="12">The sequence shown here is derived from an EMBL/GenBank/DDBJ whole genome shotgun (WGS) entry which is preliminary data.</text>
</comment>
<evidence type="ECO:0000256" key="6">
    <source>
        <dbReference type="ARBA" id="ARBA00022989"/>
    </source>
</evidence>
<dbReference type="Gene3D" id="1.20.1420.30">
    <property type="entry name" value="NCX, central ion-binding region"/>
    <property type="match status" value="1"/>
</dbReference>
<feature type="domain" description="EF-hand" evidence="11">
    <location>
        <begin position="478"/>
        <end position="513"/>
    </location>
</feature>
<feature type="transmembrane region" description="Helical" evidence="9">
    <location>
        <begin position="149"/>
        <end position="174"/>
    </location>
</feature>
<gene>
    <name evidence="12" type="ORF">MKW94_027386</name>
</gene>
<dbReference type="AlphaFoldDB" id="A0AA42AU34"/>
<evidence type="ECO:0000259" key="11">
    <source>
        <dbReference type="PROSITE" id="PS50222"/>
    </source>
</evidence>
<accession>A0AA42AU34</accession>
<feature type="domain" description="EF-hand" evidence="11">
    <location>
        <begin position="314"/>
        <end position="349"/>
    </location>
</feature>
<proteinExistence type="predicted"/>
<keyword evidence="3" id="KW-0050">Antiport</keyword>
<evidence type="ECO:0000313" key="13">
    <source>
        <dbReference type="Proteomes" id="UP001177140"/>
    </source>
</evidence>
<keyword evidence="5" id="KW-0106">Calcium</keyword>
<dbReference type="Gene3D" id="1.10.238.10">
    <property type="entry name" value="EF-hand"/>
    <property type="match status" value="2"/>
</dbReference>
<evidence type="ECO:0000256" key="10">
    <source>
        <dbReference type="SAM" id="SignalP"/>
    </source>
</evidence>
<keyword evidence="2" id="KW-0813">Transport</keyword>
<dbReference type="InterPro" id="IPR004713">
    <property type="entry name" value="CaH_exchang"/>
</dbReference>
<dbReference type="GO" id="GO:0012505">
    <property type="term" value="C:endomembrane system"/>
    <property type="evidence" value="ECO:0007669"/>
    <property type="project" value="UniProtKB-SubCell"/>
</dbReference>
<organism evidence="12 13">
    <name type="scientific">Papaver nudicaule</name>
    <name type="common">Iceland poppy</name>
    <dbReference type="NCBI Taxonomy" id="74823"/>
    <lineage>
        <taxon>Eukaryota</taxon>
        <taxon>Viridiplantae</taxon>
        <taxon>Streptophyta</taxon>
        <taxon>Embryophyta</taxon>
        <taxon>Tracheophyta</taxon>
        <taxon>Spermatophyta</taxon>
        <taxon>Magnoliopsida</taxon>
        <taxon>Ranunculales</taxon>
        <taxon>Papaveraceae</taxon>
        <taxon>Papaveroideae</taxon>
        <taxon>Papaver</taxon>
    </lineage>
</organism>
<reference evidence="12" key="1">
    <citation type="submission" date="2022-03" db="EMBL/GenBank/DDBJ databases">
        <title>A functionally conserved STORR gene fusion in Papaver species that diverged 16.8 million years ago.</title>
        <authorList>
            <person name="Catania T."/>
        </authorList>
    </citation>
    <scope>NUCLEOTIDE SEQUENCE</scope>
    <source>
        <strain evidence="12">S-191538</strain>
    </source>
</reference>
<keyword evidence="8 9" id="KW-0472">Membrane</keyword>
<keyword evidence="4 9" id="KW-0812">Transmembrane</keyword>
<dbReference type="Pfam" id="PF01699">
    <property type="entry name" value="Na_Ca_ex"/>
    <property type="match status" value="1"/>
</dbReference>
<feature type="domain" description="EF-hand" evidence="11">
    <location>
        <begin position="438"/>
        <end position="473"/>
    </location>
</feature>
<dbReference type="EMBL" id="JAJJMA010224246">
    <property type="protein sequence ID" value="MCL7041487.1"/>
    <property type="molecule type" value="Genomic_DNA"/>
</dbReference>
<feature type="chain" id="PRO_5041282808" description="EF-hand domain-containing protein" evidence="10">
    <location>
        <begin position="24"/>
        <end position="701"/>
    </location>
</feature>
<evidence type="ECO:0000256" key="7">
    <source>
        <dbReference type="ARBA" id="ARBA00023065"/>
    </source>
</evidence>
<dbReference type="PANTHER" id="PTHR31503">
    <property type="entry name" value="VACUOLAR CALCIUM ION TRANSPORTER"/>
    <property type="match status" value="1"/>
</dbReference>
<keyword evidence="6 9" id="KW-1133">Transmembrane helix</keyword>
<dbReference type="GO" id="GO:0006874">
    <property type="term" value="P:intracellular calcium ion homeostasis"/>
    <property type="evidence" value="ECO:0007669"/>
    <property type="project" value="TreeGrafter"/>
</dbReference>
<evidence type="ECO:0000256" key="4">
    <source>
        <dbReference type="ARBA" id="ARBA00022692"/>
    </source>
</evidence>